<dbReference type="EMBL" id="PGCI01000011">
    <property type="protein sequence ID" value="PLW50263.1"/>
    <property type="molecule type" value="Genomic_DNA"/>
</dbReference>
<evidence type="ECO:0000313" key="1">
    <source>
        <dbReference type="EMBL" id="PLW50263.1"/>
    </source>
</evidence>
<dbReference type="Proteomes" id="UP000235392">
    <property type="component" value="Unassembled WGS sequence"/>
</dbReference>
<organism evidence="1 2">
    <name type="scientific">Puccinia coronata f. sp. avenae</name>
    <dbReference type="NCBI Taxonomy" id="200324"/>
    <lineage>
        <taxon>Eukaryota</taxon>
        <taxon>Fungi</taxon>
        <taxon>Dikarya</taxon>
        <taxon>Basidiomycota</taxon>
        <taxon>Pucciniomycotina</taxon>
        <taxon>Pucciniomycetes</taxon>
        <taxon>Pucciniales</taxon>
        <taxon>Pucciniaceae</taxon>
        <taxon>Puccinia</taxon>
    </lineage>
</organism>
<accession>A0A2N5VJV0</accession>
<dbReference type="AlphaFoldDB" id="A0A2N5VJV0"/>
<gene>
    <name evidence="1" type="ORF">PCASD_01760</name>
</gene>
<evidence type="ECO:0000313" key="2">
    <source>
        <dbReference type="Proteomes" id="UP000235392"/>
    </source>
</evidence>
<dbReference type="PANTHER" id="PTHR31912">
    <property type="entry name" value="IP13529P"/>
    <property type="match status" value="1"/>
</dbReference>
<name>A0A2N5VJV0_9BASI</name>
<proteinExistence type="predicted"/>
<protein>
    <submittedName>
        <fullName evidence="1">Uncharacterized protein</fullName>
    </submittedName>
</protein>
<sequence length="674" mass="77280">MGQLIVPELNEMLGNGYNAYDVGIMEEVLVMTPVLSFLGDSPMHAEVTNTPVPSAALNPCRFCILSAPTLAEKVTMKYLQEFLQISSHGTQLSNISRNWPQTIRDSKALWDLVKEKKNEKTTDKRSIEYGVRDHLNCQFASEIYTSTKLRKKLTKQNMPIPEHLKSDIPQHIVDLDRDDPGSLLSPYLKLNGFDGTKHTPVEILHVFLLGVVKYLFRDFMNHLKAEEKDELVALWQSFNPDSLNMASLKPLGLVKYSSSLVGKDFKLIVQAAPFLFFRFMDEPQRKLWHALCHLAPLVFQTHIENMEKFQIDLKNRINTFLYHVVQSTAQWINKPKFHMLLHLPESILHYGTANLFATEKFESYNGILRNTSVHSNRQSPGQDIAISFSSYHSFRHILSGSTFFDTHTKKFTKASSNVTDIFSLNPNIQAVFGYNHSIAKPDQSFPSLKKEKVSKVDTLQVPEHLRNHYFNHDIHQVSELNLNQKEILKKNIFVLFDTPSDQNSGNKTVGRINSIWSIQKPSHPCRYMLHTSILKKKTNINQWYQMAEFEVTEHSLFVNAKEVLSSLNLQHNCHDGNCQLTKTRVMRVERHDSQVKAMEVTHEDNKKFILNSCSLRAIESHRRTSGLKLETVEPLQWVNALHDGLNKWKANKKKGKTIVPVSNATTRVDPAFLI</sequence>
<dbReference type="PANTHER" id="PTHR31912:SF34">
    <property type="entry name" value="NOTOCHORD-RELATED PROTEIN"/>
    <property type="match status" value="1"/>
</dbReference>
<reference evidence="1 2" key="1">
    <citation type="submission" date="2017-11" db="EMBL/GenBank/DDBJ databases">
        <title>De novo assembly and phasing of dikaryotic genomes from two isolates of Puccinia coronata f. sp. avenae, the causal agent of oat crown rust.</title>
        <authorList>
            <person name="Miller M.E."/>
            <person name="Zhang Y."/>
            <person name="Omidvar V."/>
            <person name="Sperschneider J."/>
            <person name="Schwessinger B."/>
            <person name="Raley C."/>
            <person name="Palmer J.M."/>
            <person name="Garnica D."/>
            <person name="Upadhyaya N."/>
            <person name="Rathjen J."/>
            <person name="Taylor J.M."/>
            <person name="Park R.F."/>
            <person name="Dodds P.N."/>
            <person name="Hirsch C.D."/>
            <person name="Kianian S.F."/>
            <person name="Figueroa M."/>
        </authorList>
    </citation>
    <scope>NUCLEOTIDE SEQUENCE [LARGE SCALE GENOMIC DNA]</scope>
    <source>
        <strain evidence="1">12SD80</strain>
    </source>
</reference>
<comment type="caution">
    <text evidence="1">The sequence shown here is derived from an EMBL/GenBank/DDBJ whole genome shotgun (WGS) entry which is preliminary data.</text>
</comment>